<accession>A0ABQ5RGD8</accession>
<evidence type="ECO:0000313" key="2">
    <source>
        <dbReference type="EMBL" id="GLI30885.1"/>
    </source>
</evidence>
<feature type="compositionally biased region" description="Low complexity" evidence="1">
    <location>
        <begin position="9"/>
        <end position="19"/>
    </location>
</feature>
<dbReference type="Pfam" id="PF06262">
    <property type="entry name" value="Zincin_1"/>
    <property type="match status" value="1"/>
</dbReference>
<name>A0ABQ5RGD8_9MICO</name>
<organism evidence="2 3">
    <name type="scientific">Brachybacterium conglomeratum</name>
    <dbReference type="NCBI Taxonomy" id="47846"/>
    <lineage>
        <taxon>Bacteria</taxon>
        <taxon>Bacillati</taxon>
        <taxon>Actinomycetota</taxon>
        <taxon>Actinomycetes</taxon>
        <taxon>Micrococcales</taxon>
        <taxon>Dermabacteraceae</taxon>
        <taxon>Brachybacterium</taxon>
    </lineage>
</organism>
<comment type="caution">
    <text evidence="2">The sequence shown here is derived from an EMBL/GenBank/DDBJ whole genome shotgun (WGS) entry which is preliminary data.</text>
</comment>
<dbReference type="Gene3D" id="3.30.2010.20">
    <property type="match status" value="1"/>
</dbReference>
<dbReference type="InterPro" id="IPR010428">
    <property type="entry name" value="Zincin_1"/>
</dbReference>
<evidence type="ECO:0000256" key="1">
    <source>
        <dbReference type="SAM" id="MobiDB-lite"/>
    </source>
</evidence>
<dbReference type="Proteomes" id="UP001144451">
    <property type="component" value="Unassembled WGS sequence"/>
</dbReference>
<sequence>MHGMDLEPGRAPAPRGPLGPRRRDRRGRGRRWDLIPPHLPGHRTRRERFDDLVADAGAALTERFPRRLAHLQVLVEEVPSADPAPWEEAQVVLGRAVPGTREHPPRVVVYRRPLETRCVTATELEMLVRQVLSEQIGSLLSIAPEDVDPEAWDL</sequence>
<dbReference type="CDD" id="cd12954">
    <property type="entry name" value="MMP_TTHA0227_like_1"/>
    <property type="match status" value="1"/>
</dbReference>
<feature type="compositionally biased region" description="Basic residues" evidence="1">
    <location>
        <begin position="20"/>
        <end position="29"/>
    </location>
</feature>
<proteinExistence type="predicted"/>
<dbReference type="InterPro" id="IPR038555">
    <property type="entry name" value="Zincin_1_sf"/>
</dbReference>
<evidence type="ECO:0008006" key="4">
    <source>
        <dbReference type="Google" id="ProtNLM"/>
    </source>
</evidence>
<reference evidence="2" key="1">
    <citation type="submission" date="2022-12" db="EMBL/GenBank/DDBJ databases">
        <title>Reference genome sequencing for broad-spectrum identification of bacterial and archaeal isolates by mass spectrometry.</title>
        <authorList>
            <person name="Sekiguchi Y."/>
            <person name="Tourlousse D.M."/>
        </authorList>
    </citation>
    <scope>NUCLEOTIDE SEQUENCE</scope>
    <source>
        <strain evidence="2">5-2</strain>
    </source>
</reference>
<gene>
    <name evidence="2" type="ORF">BCONGLO52_17260</name>
</gene>
<evidence type="ECO:0000313" key="3">
    <source>
        <dbReference type="Proteomes" id="UP001144451"/>
    </source>
</evidence>
<dbReference type="SUPFAM" id="SSF55486">
    <property type="entry name" value="Metalloproteases ('zincins'), catalytic domain"/>
    <property type="match status" value="1"/>
</dbReference>
<feature type="region of interest" description="Disordered" evidence="1">
    <location>
        <begin position="1"/>
        <end position="40"/>
    </location>
</feature>
<keyword evidence="3" id="KW-1185">Reference proteome</keyword>
<protein>
    <recommendedName>
        <fullName evidence="4">Peptidase</fullName>
    </recommendedName>
</protein>
<dbReference type="EMBL" id="BSDQ01000001">
    <property type="protein sequence ID" value="GLI30885.1"/>
    <property type="molecule type" value="Genomic_DNA"/>
</dbReference>